<keyword evidence="5" id="KW-1185">Reference proteome</keyword>
<dbReference type="PROSITE" id="PS51257">
    <property type="entry name" value="PROKAR_LIPOPROTEIN"/>
    <property type="match status" value="1"/>
</dbReference>
<keyword evidence="1" id="KW-0676">Redox-active center</keyword>
<evidence type="ECO:0000256" key="2">
    <source>
        <dbReference type="SAM" id="SignalP"/>
    </source>
</evidence>
<keyword evidence="2" id="KW-0732">Signal</keyword>
<dbReference type="Pfam" id="PF13905">
    <property type="entry name" value="Thioredoxin_8"/>
    <property type="match status" value="1"/>
</dbReference>
<feature type="domain" description="Thioredoxin" evidence="3">
    <location>
        <begin position="36"/>
        <end position="182"/>
    </location>
</feature>
<feature type="signal peptide" evidence="2">
    <location>
        <begin position="1"/>
        <end position="23"/>
    </location>
</feature>
<dbReference type="Proteomes" id="UP001061361">
    <property type="component" value="Chromosome"/>
</dbReference>
<reference evidence="4" key="1">
    <citation type="submission" date="2022-08" db="EMBL/GenBank/DDBJ databases">
        <title>Genome Sequence of the sulphate-reducing bacterium, Pseudodesulfovibrio portus JCM14722.</title>
        <authorList>
            <person name="Kondo R."/>
            <person name="Kataoka T."/>
        </authorList>
    </citation>
    <scope>NUCLEOTIDE SEQUENCE</scope>
    <source>
        <strain evidence="4">JCM 14722</strain>
    </source>
</reference>
<dbReference type="InterPro" id="IPR012336">
    <property type="entry name" value="Thioredoxin-like_fold"/>
</dbReference>
<organism evidence="4 5">
    <name type="scientific">Pseudodesulfovibrio portus</name>
    <dbReference type="NCBI Taxonomy" id="231439"/>
    <lineage>
        <taxon>Bacteria</taxon>
        <taxon>Pseudomonadati</taxon>
        <taxon>Thermodesulfobacteriota</taxon>
        <taxon>Desulfovibrionia</taxon>
        <taxon>Desulfovibrionales</taxon>
        <taxon>Desulfovibrionaceae</taxon>
    </lineage>
</organism>
<proteinExistence type="predicted"/>
<dbReference type="PROSITE" id="PS00194">
    <property type="entry name" value="THIOREDOXIN_1"/>
    <property type="match status" value="1"/>
</dbReference>
<dbReference type="EMBL" id="AP026708">
    <property type="protein sequence ID" value="BDQ34418.1"/>
    <property type="molecule type" value="Genomic_DNA"/>
</dbReference>
<dbReference type="PANTHER" id="PTHR42852:SF17">
    <property type="entry name" value="THIOREDOXIN-LIKE PROTEIN HI_1115"/>
    <property type="match status" value="1"/>
</dbReference>
<gene>
    <name evidence="4" type="primary">resA</name>
    <name evidence="4" type="ORF">JCM14722_19600</name>
</gene>
<evidence type="ECO:0000313" key="5">
    <source>
        <dbReference type="Proteomes" id="UP001061361"/>
    </source>
</evidence>
<dbReference type="CDD" id="cd02966">
    <property type="entry name" value="TlpA_like_family"/>
    <property type="match status" value="1"/>
</dbReference>
<evidence type="ECO:0000259" key="3">
    <source>
        <dbReference type="PROSITE" id="PS51352"/>
    </source>
</evidence>
<dbReference type="RefSeq" id="WP_264981326.1">
    <property type="nucleotide sequence ID" value="NZ_AP026708.1"/>
</dbReference>
<evidence type="ECO:0000256" key="1">
    <source>
        <dbReference type="ARBA" id="ARBA00023284"/>
    </source>
</evidence>
<evidence type="ECO:0000313" key="4">
    <source>
        <dbReference type="EMBL" id="BDQ34418.1"/>
    </source>
</evidence>
<dbReference type="InterPro" id="IPR036249">
    <property type="entry name" value="Thioredoxin-like_sf"/>
</dbReference>
<protein>
    <submittedName>
        <fullName evidence="4">Thioredoxin</fullName>
    </submittedName>
</protein>
<dbReference type="InterPro" id="IPR013766">
    <property type="entry name" value="Thioredoxin_domain"/>
</dbReference>
<dbReference type="PROSITE" id="PS51352">
    <property type="entry name" value="THIOREDOXIN_2"/>
    <property type="match status" value="1"/>
</dbReference>
<dbReference type="PANTHER" id="PTHR42852">
    <property type="entry name" value="THIOL:DISULFIDE INTERCHANGE PROTEIN DSBE"/>
    <property type="match status" value="1"/>
</dbReference>
<sequence length="183" mass="19734">MHIFRYITIISLLLVALAACSGAEEPSGDKAQEPDFKAAAPAKAVKAAATDGGDILELDSTGLKDYLAANTGRPTLVMLWATWCPSCKQQIPELEQLEKTHGDTVNIIALSVDENRKALERYLEKKPMALTVAWGDQQIARDHNVEAIPTLLIFDKSGKKIFGQPGVFPASMLGAMADKLVNG</sequence>
<dbReference type="Gene3D" id="3.40.30.10">
    <property type="entry name" value="Glutaredoxin"/>
    <property type="match status" value="1"/>
</dbReference>
<dbReference type="InterPro" id="IPR017937">
    <property type="entry name" value="Thioredoxin_CS"/>
</dbReference>
<dbReference type="SUPFAM" id="SSF52833">
    <property type="entry name" value="Thioredoxin-like"/>
    <property type="match status" value="1"/>
</dbReference>
<feature type="chain" id="PRO_5045712067" evidence="2">
    <location>
        <begin position="24"/>
        <end position="183"/>
    </location>
</feature>
<accession>A0ABN6RWT1</accession>
<name>A0ABN6RWT1_9BACT</name>
<dbReference type="InterPro" id="IPR050553">
    <property type="entry name" value="Thioredoxin_ResA/DsbE_sf"/>
</dbReference>